<feature type="domain" description="ABC transporter" evidence="14">
    <location>
        <begin position="9"/>
        <end position="275"/>
    </location>
</feature>
<protein>
    <recommendedName>
        <fullName evidence="11">Nickel import system ATP-binding protein NikD</fullName>
        <ecNumber evidence="10">7.2.2.11</ecNumber>
    </recommendedName>
</protein>
<evidence type="ECO:0000256" key="2">
    <source>
        <dbReference type="ARBA" id="ARBA00022448"/>
    </source>
</evidence>
<dbReference type="NCBIfam" id="NF007739">
    <property type="entry name" value="PRK10419.1"/>
    <property type="match status" value="2"/>
</dbReference>
<dbReference type="CDD" id="cd03257">
    <property type="entry name" value="ABC_NikE_OppD_transporters"/>
    <property type="match status" value="2"/>
</dbReference>
<feature type="compositionally biased region" description="Basic and acidic residues" evidence="13">
    <location>
        <begin position="717"/>
        <end position="727"/>
    </location>
</feature>
<dbReference type="FunFam" id="3.40.50.300:FF:000016">
    <property type="entry name" value="Oligopeptide ABC transporter ATP-binding component"/>
    <property type="match status" value="1"/>
</dbReference>
<dbReference type="PROSITE" id="PS00211">
    <property type="entry name" value="ABC_TRANSPORTER_1"/>
    <property type="match status" value="2"/>
</dbReference>
<keyword evidence="3" id="KW-1003">Cell membrane</keyword>
<accession>A0A3N6MMU2</accession>
<dbReference type="PANTHER" id="PTHR43297">
    <property type="entry name" value="OLIGOPEPTIDE TRANSPORT ATP-BINDING PROTEIN APPD"/>
    <property type="match status" value="1"/>
</dbReference>
<evidence type="ECO:0000313" key="16">
    <source>
        <dbReference type="Proteomes" id="UP000282323"/>
    </source>
</evidence>
<evidence type="ECO:0000256" key="6">
    <source>
        <dbReference type="ARBA" id="ARBA00022967"/>
    </source>
</evidence>
<sequence>MVSRDTPLLSVENLETHFDTAVEPVRAVDGASFTVDPGEVVGLVGESGSGKSVTARSIVGLESPGEIVGGSIRFDGTDLTDVDDRIRRQHRGDRIGMVFQDPTATLNPVFDVGEQIAEALRIHDVDRQRLTDFMHVPFVSDRQAWRDHRERAIELMEQVDIADPGSRAGDYPHEFSGGMAQRAMLAIALAGDPDLLIADEPTTALDTTTQATILERLDSLAATGETAVLLVTHDLGIVAERCDRVVVLYGGQVMESGPTEQVLTAPEHPYTRDLLECLIDDAEPQTRLSTIEGTVPDRFDEIGCPFASRCDYATAACRTSDPPIVDPGPDHRVVCGELETVPDAHVMDGANRSTRSEPTDGHAGSDRPPGNERERRVASASRTGDGTAAILAARNLSKRFETTDSWVDRLRGNRRYLDAVEDVSVSVERGQTLGIVGESGSGKSTVVDMLVGLEAPTSGRVELDGNPVGTVADRSAEQLAKVGVVFQHTRGSINPRATVRDVIAEPLFESGWDADRRTDRVDELLELVDLSPTHADRRRHQLSGGQLQRVAIARALALEPAVVVLDEPVSALDVSNRAKILNLLLDLQEQLGLTYVVVSHDLSVVGHVADEVLVMYAGQVMERGPTETLFDRPSHPYTNALLDAIPSVSGDTPAASLPGSVPSAVDPPSGCRFHMRCPLAEPECRSETPSMEAVDDARSRCHFASEIAADSDDDSEPLEHISPDTFS</sequence>
<reference evidence="15 16" key="1">
    <citation type="submission" date="2018-10" db="EMBL/GenBank/DDBJ databases">
        <title>Natrarchaeobius chitinivorans gen. nov., sp. nov., and Natrarchaeobius haloalkaliphilus sp. nov., alkaliphilic, chitin-utilizing haloarchaea from hypersaline alkaline lakes.</title>
        <authorList>
            <person name="Sorokin D.Y."/>
            <person name="Elcheninov A.G."/>
            <person name="Kostrikina N.A."/>
            <person name="Bale N.J."/>
            <person name="Sinninghe Damste J.S."/>
            <person name="Khijniak T.V."/>
            <person name="Kublanov I.V."/>
            <person name="Toshchakov S.V."/>
        </authorList>
    </citation>
    <scope>NUCLEOTIDE SEQUENCE [LARGE SCALE GENOMIC DNA]</scope>
    <source>
        <strain evidence="15 16">AArcht4T</strain>
    </source>
</reference>
<keyword evidence="4" id="KW-0547">Nucleotide-binding</keyword>
<evidence type="ECO:0000256" key="7">
    <source>
        <dbReference type="ARBA" id="ARBA00023065"/>
    </source>
</evidence>
<feature type="compositionally biased region" description="Basic and acidic residues" evidence="13">
    <location>
        <begin position="354"/>
        <end position="377"/>
    </location>
</feature>
<proteinExistence type="predicted"/>
<evidence type="ECO:0000256" key="9">
    <source>
        <dbReference type="ARBA" id="ARBA00038669"/>
    </source>
</evidence>
<name>A0A3N6MMU2_NATCH</name>
<dbReference type="NCBIfam" id="TIGR01727">
    <property type="entry name" value="oligo_HPY"/>
    <property type="match status" value="2"/>
</dbReference>
<dbReference type="Gene3D" id="3.40.50.300">
    <property type="entry name" value="P-loop containing nucleotide triphosphate hydrolases"/>
    <property type="match status" value="2"/>
</dbReference>
<dbReference type="PANTHER" id="PTHR43297:SF13">
    <property type="entry name" value="NICKEL ABC TRANSPORTER, ATP-BINDING PROTEIN"/>
    <property type="match status" value="1"/>
</dbReference>
<dbReference type="EC" id="7.2.2.11" evidence="10"/>
<keyword evidence="7" id="KW-0406">Ion transport</keyword>
<evidence type="ECO:0000256" key="1">
    <source>
        <dbReference type="ARBA" id="ARBA00004202"/>
    </source>
</evidence>
<feature type="region of interest" description="Disordered" evidence="13">
    <location>
        <begin position="341"/>
        <end position="386"/>
    </location>
</feature>
<evidence type="ECO:0000256" key="3">
    <source>
        <dbReference type="ARBA" id="ARBA00022475"/>
    </source>
</evidence>
<dbReference type="InterPro" id="IPR013563">
    <property type="entry name" value="Oligopep_ABC_C"/>
</dbReference>
<keyword evidence="16" id="KW-1185">Reference proteome</keyword>
<dbReference type="InterPro" id="IPR050388">
    <property type="entry name" value="ABC_Ni/Peptide_Import"/>
</dbReference>
<dbReference type="RefSeq" id="WP_124194793.1">
    <property type="nucleotide sequence ID" value="NZ_REGA01000004.1"/>
</dbReference>
<gene>
    <name evidence="15" type="ORF">EA473_06290</name>
</gene>
<keyword evidence="5 15" id="KW-0067">ATP-binding</keyword>
<organism evidence="15 16">
    <name type="scientific">Natrarchaeobius chitinivorans</name>
    <dbReference type="NCBI Taxonomy" id="1679083"/>
    <lineage>
        <taxon>Archaea</taxon>
        <taxon>Methanobacteriati</taxon>
        <taxon>Methanobacteriota</taxon>
        <taxon>Stenosarchaea group</taxon>
        <taxon>Halobacteria</taxon>
        <taxon>Halobacteriales</taxon>
        <taxon>Natrialbaceae</taxon>
        <taxon>Natrarchaeobius</taxon>
    </lineage>
</organism>
<comment type="caution">
    <text evidence="15">The sequence shown here is derived from an EMBL/GenBank/DDBJ whole genome shotgun (WGS) entry which is preliminary data.</text>
</comment>
<dbReference type="InterPro" id="IPR003593">
    <property type="entry name" value="AAA+_ATPase"/>
</dbReference>
<dbReference type="OrthoDB" id="18209at2157"/>
<dbReference type="InterPro" id="IPR003439">
    <property type="entry name" value="ABC_transporter-like_ATP-bd"/>
</dbReference>
<dbReference type="GO" id="GO:0016887">
    <property type="term" value="F:ATP hydrolysis activity"/>
    <property type="evidence" value="ECO:0007669"/>
    <property type="project" value="InterPro"/>
</dbReference>
<comment type="catalytic activity">
    <reaction evidence="12">
        <text>Ni(2+)(out) + ATP + H2O = Ni(2+)(in) + ADP + phosphate + H(+)</text>
        <dbReference type="Rhea" id="RHEA:15557"/>
        <dbReference type="ChEBI" id="CHEBI:15377"/>
        <dbReference type="ChEBI" id="CHEBI:15378"/>
        <dbReference type="ChEBI" id="CHEBI:30616"/>
        <dbReference type="ChEBI" id="CHEBI:43474"/>
        <dbReference type="ChEBI" id="CHEBI:49786"/>
        <dbReference type="ChEBI" id="CHEBI:456216"/>
        <dbReference type="EC" id="7.2.2.11"/>
    </reaction>
    <physiologicalReaction direction="left-to-right" evidence="12">
        <dbReference type="Rhea" id="RHEA:15558"/>
    </physiologicalReaction>
</comment>
<keyword evidence="6" id="KW-1278">Translocase</keyword>
<dbReference type="SUPFAM" id="SSF52540">
    <property type="entry name" value="P-loop containing nucleoside triphosphate hydrolases"/>
    <property type="match status" value="2"/>
</dbReference>
<evidence type="ECO:0000256" key="11">
    <source>
        <dbReference type="ARBA" id="ARBA00044143"/>
    </source>
</evidence>
<dbReference type="InterPro" id="IPR017871">
    <property type="entry name" value="ABC_transporter-like_CS"/>
</dbReference>
<evidence type="ECO:0000256" key="4">
    <source>
        <dbReference type="ARBA" id="ARBA00022741"/>
    </source>
</evidence>
<evidence type="ECO:0000256" key="12">
    <source>
        <dbReference type="ARBA" id="ARBA00048610"/>
    </source>
</evidence>
<feature type="region of interest" description="Disordered" evidence="13">
    <location>
        <begin position="705"/>
        <end position="727"/>
    </location>
</feature>
<dbReference type="AlphaFoldDB" id="A0A3N6MMU2"/>
<dbReference type="GO" id="GO:0005524">
    <property type="term" value="F:ATP binding"/>
    <property type="evidence" value="ECO:0007669"/>
    <property type="project" value="UniProtKB-KW"/>
</dbReference>
<keyword evidence="8" id="KW-0472">Membrane</keyword>
<evidence type="ECO:0000256" key="13">
    <source>
        <dbReference type="SAM" id="MobiDB-lite"/>
    </source>
</evidence>
<dbReference type="Pfam" id="PF00005">
    <property type="entry name" value="ABC_tran"/>
    <property type="match status" value="2"/>
</dbReference>
<dbReference type="Pfam" id="PF08352">
    <property type="entry name" value="oligo_HPY"/>
    <property type="match status" value="2"/>
</dbReference>
<keyword evidence="2" id="KW-0813">Transport</keyword>
<dbReference type="GO" id="GO:0015833">
    <property type="term" value="P:peptide transport"/>
    <property type="evidence" value="ECO:0007669"/>
    <property type="project" value="InterPro"/>
</dbReference>
<evidence type="ECO:0000256" key="10">
    <source>
        <dbReference type="ARBA" id="ARBA00039098"/>
    </source>
</evidence>
<evidence type="ECO:0000256" key="5">
    <source>
        <dbReference type="ARBA" id="ARBA00022840"/>
    </source>
</evidence>
<dbReference type="NCBIfam" id="NF008453">
    <property type="entry name" value="PRK11308.1"/>
    <property type="match status" value="2"/>
</dbReference>
<feature type="domain" description="ABC transporter" evidence="14">
    <location>
        <begin position="391"/>
        <end position="642"/>
    </location>
</feature>
<dbReference type="EMBL" id="REGA01000004">
    <property type="protein sequence ID" value="RQG95796.1"/>
    <property type="molecule type" value="Genomic_DNA"/>
</dbReference>
<dbReference type="Proteomes" id="UP000282323">
    <property type="component" value="Unassembled WGS sequence"/>
</dbReference>
<dbReference type="SMART" id="SM00382">
    <property type="entry name" value="AAA"/>
    <property type="match status" value="2"/>
</dbReference>
<dbReference type="InterPro" id="IPR027417">
    <property type="entry name" value="P-loop_NTPase"/>
</dbReference>
<dbReference type="PROSITE" id="PS50893">
    <property type="entry name" value="ABC_TRANSPORTER_2"/>
    <property type="match status" value="2"/>
</dbReference>
<comment type="subcellular location">
    <subcellularLocation>
        <location evidence="1">Cell membrane</location>
        <topology evidence="1">Peripheral membrane protein</topology>
    </subcellularLocation>
</comment>
<evidence type="ECO:0000259" key="14">
    <source>
        <dbReference type="PROSITE" id="PS50893"/>
    </source>
</evidence>
<evidence type="ECO:0000313" key="15">
    <source>
        <dbReference type="EMBL" id="RQG95796.1"/>
    </source>
</evidence>
<dbReference type="GO" id="GO:0005886">
    <property type="term" value="C:plasma membrane"/>
    <property type="evidence" value="ECO:0007669"/>
    <property type="project" value="UniProtKB-SubCell"/>
</dbReference>
<dbReference type="GO" id="GO:0015413">
    <property type="term" value="F:ABC-type nickel transporter activity"/>
    <property type="evidence" value="ECO:0007669"/>
    <property type="project" value="UniProtKB-EC"/>
</dbReference>
<evidence type="ECO:0000256" key="8">
    <source>
        <dbReference type="ARBA" id="ARBA00023136"/>
    </source>
</evidence>
<comment type="subunit">
    <text evidence="9">The complex is composed of two ATP-binding proteins (NikD and NikE), two transmembrane proteins (NikB and NikC) and a solute-binding protein (NikA).</text>
</comment>